<organism evidence="2 3">
    <name type="scientific">Effrenium voratum</name>
    <dbReference type="NCBI Taxonomy" id="2562239"/>
    <lineage>
        <taxon>Eukaryota</taxon>
        <taxon>Sar</taxon>
        <taxon>Alveolata</taxon>
        <taxon>Dinophyceae</taxon>
        <taxon>Suessiales</taxon>
        <taxon>Symbiodiniaceae</taxon>
        <taxon>Effrenium</taxon>
    </lineage>
</organism>
<comment type="caution">
    <text evidence="2">The sequence shown here is derived from an EMBL/GenBank/DDBJ whole genome shotgun (WGS) entry which is preliminary data.</text>
</comment>
<keyword evidence="1" id="KW-0812">Transmembrane</keyword>
<feature type="transmembrane region" description="Helical" evidence="1">
    <location>
        <begin position="12"/>
        <end position="45"/>
    </location>
</feature>
<accession>A0AA36NIR3</accession>
<reference evidence="2" key="1">
    <citation type="submission" date="2023-08" db="EMBL/GenBank/DDBJ databases">
        <authorList>
            <person name="Chen Y."/>
            <person name="Shah S."/>
            <person name="Dougan E. K."/>
            <person name="Thang M."/>
            <person name="Chan C."/>
        </authorList>
    </citation>
    <scope>NUCLEOTIDE SEQUENCE</scope>
</reference>
<protein>
    <submittedName>
        <fullName evidence="2">Uncharacterized protein</fullName>
    </submittedName>
</protein>
<name>A0AA36NIR3_9DINO</name>
<dbReference type="Proteomes" id="UP001178507">
    <property type="component" value="Unassembled WGS sequence"/>
</dbReference>
<keyword evidence="1" id="KW-1133">Transmembrane helix</keyword>
<sequence length="339" mass="37790">MALVDWLIPPSLIALVVLLATHASGFPGCLAYLLLSTLCIALFHVRWMRHGSMNQEEFAKEEGRQRVLFGRFCCLIVAAVLTWIPYDLWGIATFCQFTSWTWLNMNLYFAVALFRSFRQGMGSLEYSKPHRATLLWITEINETNATESEYLEPDPMYDYYDELMNTSNTSYEAYPVMRLEKRGGWGVGGDKLWGSGRGVEDINSGNVGYYNAGMRGARNRCGGSSCALIVNPPGHRSIDKFHIHFVHYHSYGSSLKHRLEKKVCGRSGWQRGGLPCHGKAIFSSGFPGVFSLAMSGGGLRHASVIAWPASCGGKGTIVQLAYGCSIEHQIRGDYNPAYR</sequence>
<feature type="transmembrane region" description="Helical" evidence="1">
    <location>
        <begin position="66"/>
        <end position="85"/>
    </location>
</feature>
<dbReference type="EMBL" id="CAUJNA010003725">
    <property type="protein sequence ID" value="CAJ1408529.1"/>
    <property type="molecule type" value="Genomic_DNA"/>
</dbReference>
<evidence type="ECO:0000313" key="2">
    <source>
        <dbReference type="EMBL" id="CAJ1408529.1"/>
    </source>
</evidence>
<keyword evidence="3" id="KW-1185">Reference proteome</keyword>
<gene>
    <name evidence="2" type="ORF">EVOR1521_LOCUS29916</name>
</gene>
<keyword evidence="1" id="KW-0472">Membrane</keyword>
<evidence type="ECO:0000256" key="1">
    <source>
        <dbReference type="SAM" id="Phobius"/>
    </source>
</evidence>
<proteinExistence type="predicted"/>
<dbReference type="AlphaFoldDB" id="A0AA36NIR3"/>
<feature type="transmembrane region" description="Helical" evidence="1">
    <location>
        <begin position="91"/>
        <end position="114"/>
    </location>
</feature>
<evidence type="ECO:0000313" key="3">
    <source>
        <dbReference type="Proteomes" id="UP001178507"/>
    </source>
</evidence>